<comment type="caution">
    <text evidence="5">The sequence shown here is derived from an EMBL/GenBank/DDBJ whole genome shotgun (WGS) entry which is preliminary data.</text>
</comment>
<dbReference type="InterPro" id="IPR027417">
    <property type="entry name" value="P-loop_NTPase"/>
</dbReference>
<gene>
    <name evidence="5" type="primary">ccmA</name>
    <name evidence="5" type="ORF">GCM10007935_19170</name>
</gene>
<evidence type="ECO:0000313" key="6">
    <source>
        <dbReference type="Proteomes" id="UP001156903"/>
    </source>
</evidence>
<accession>A0ABQ6C2B6</accession>
<keyword evidence="2" id="KW-0547">Nucleotide-binding</keyword>
<feature type="domain" description="ABC transporter" evidence="4">
    <location>
        <begin position="45"/>
        <end position="176"/>
    </location>
</feature>
<dbReference type="InterPro" id="IPR003439">
    <property type="entry name" value="ABC_transporter-like_ATP-bd"/>
</dbReference>
<dbReference type="InterPro" id="IPR051782">
    <property type="entry name" value="ABC_Transporter_VariousFunc"/>
</dbReference>
<dbReference type="EMBL" id="BSPB01000012">
    <property type="protein sequence ID" value="GLS14486.1"/>
    <property type="molecule type" value="Genomic_DNA"/>
</dbReference>
<evidence type="ECO:0000256" key="3">
    <source>
        <dbReference type="ARBA" id="ARBA00022840"/>
    </source>
</evidence>
<sequence>MMPSPDHPRTEAPLLLHAQGLQFGWPGQPPLLAGRDLRLPAGVSFVTGDESCGKTSLLRLLAGDLVPQAGRIALWADGAWCSPDGDPAAWRRQVFWIDPATEAHDALSPRQFWDRQAQVWPRFSADAVEALSEDFALAPHLDKPLYMLSAGSRRKVWLTAGFASGATLTLIDQPFAALDGPSMRCLRALFTDASDHPGRAWVVADYEVPEGVPLAAHIRLP</sequence>
<keyword evidence="1" id="KW-0813">Transport</keyword>
<keyword evidence="6" id="KW-1185">Reference proteome</keyword>
<dbReference type="Gene3D" id="3.40.50.300">
    <property type="entry name" value="P-loop containing nucleotide triphosphate hydrolases"/>
    <property type="match status" value="1"/>
</dbReference>
<evidence type="ECO:0000259" key="4">
    <source>
        <dbReference type="Pfam" id="PF00005"/>
    </source>
</evidence>
<dbReference type="Proteomes" id="UP001156903">
    <property type="component" value="Unassembled WGS sequence"/>
</dbReference>
<dbReference type="PANTHER" id="PTHR42939">
    <property type="entry name" value="ABC TRANSPORTER ATP-BINDING PROTEIN ALBC-RELATED"/>
    <property type="match status" value="1"/>
</dbReference>
<name>A0ABQ6C2B6_9BURK</name>
<keyword evidence="3 5" id="KW-0067">ATP-binding</keyword>
<protein>
    <submittedName>
        <fullName evidence="5">Cytochrome c biogenesis ATP-binding export protein CcmA</fullName>
    </submittedName>
</protein>
<evidence type="ECO:0000313" key="5">
    <source>
        <dbReference type="EMBL" id="GLS14486.1"/>
    </source>
</evidence>
<reference evidence="6" key="1">
    <citation type="journal article" date="2019" name="Int. J. Syst. Evol. Microbiol.">
        <title>The Global Catalogue of Microorganisms (GCM) 10K type strain sequencing project: providing services to taxonomists for standard genome sequencing and annotation.</title>
        <authorList>
            <consortium name="The Broad Institute Genomics Platform"/>
            <consortium name="The Broad Institute Genome Sequencing Center for Infectious Disease"/>
            <person name="Wu L."/>
            <person name="Ma J."/>
        </authorList>
    </citation>
    <scope>NUCLEOTIDE SEQUENCE [LARGE SCALE GENOMIC DNA]</scope>
    <source>
        <strain evidence="6">NBRC 109341</strain>
    </source>
</reference>
<dbReference type="SUPFAM" id="SSF52540">
    <property type="entry name" value="P-loop containing nucleoside triphosphate hydrolases"/>
    <property type="match status" value="1"/>
</dbReference>
<evidence type="ECO:0000256" key="1">
    <source>
        <dbReference type="ARBA" id="ARBA00022448"/>
    </source>
</evidence>
<dbReference type="RefSeq" id="WP_234262841.1">
    <property type="nucleotide sequence ID" value="NZ_BSPB01000012.1"/>
</dbReference>
<dbReference type="GO" id="GO:0005524">
    <property type="term" value="F:ATP binding"/>
    <property type="evidence" value="ECO:0007669"/>
    <property type="project" value="UniProtKB-KW"/>
</dbReference>
<dbReference type="Pfam" id="PF00005">
    <property type="entry name" value="ABC_tran"/>
    <property type="match status" value="1"/>
</dbReference>
<dbReference type="PANTHER" id="PTHR42939:SF1">
    <property type="entry name" value="ABC TRANSPORTER ATP-BINDING PROTEIN ALBC-RELATED"/>
    <property type="match status" value="1"/>
</dbReference>
<evidence type="ECO:0000256" key="2">
    <source>
        <dbReference type="ARBA" id="ARBA00022741"/>
    </source>
</evidence>
<proteinExistence type="predicted"/>
<organism evidence="5 6">
    <name type="scientific">Hydrogenophaga electricum</name>
    <dbReference type="NCBI Taxonomy" id="1230953"/>
    <lineage>
        <taxon>Bacteria</taxon>
        <taxon>Pseudomonadati</taxon>
        <taxon>Pseudomonadota</taxon>
        <taxon>Betaproteobacteria</taxon>
        <taxon>Burkholderiales</taxon>
        <taxon>Comamonadaceae</taxon>
        <taxon>Hydrogenophaga</taxon>
    </lineage>
</organism>